<accession>A0A4P6X526</accession>
<protein>
    <submittedName>
        <fullName evidence="4">Inosine 5'-monophosphate dehydrogenase</fullName>
    </submittedName>
</protein>
<dbReference type="Pfam" id="PF03445">
    <property type="entry name" value="DUF294"/>
    <property type="match status" value="1"/>
</dbReference>
<evidence type="ECO:0000259" key="3">
    <source>
        <dbReference type="PROSITE" id="PS51371"/>
    </source>
</evidence>
<evidence type="ECO:0000313" key="4">
    <source>
        <dbReference type="EMBL" id="QBM29995.1"/>
    </source>
</evidence>
<dbReference type="PANTHER" id="PTHR43080:SF2">
    <property type="entry name" value="CBS DOMAIN-CONTAINING PROTEIN"/>
    <property type="match status" value="1"/>
</dbReference>
<dbReference type="Gene3D" id="2.60.120.10">
    <property type="entry name" value="Jelly Rolls"/>
    <property type="match status" value="1"/>
</dbReference>
<dbReference type="SMART" id="SM00116">
    <property type="entry name" value="CBS"/>
    <property type="match status" value="2"/>
</dbReference>
<proteinExistence type="predicted"/>
<sequence>MSLAPSAPSPSASLLDQLAAELGRFPPFDEMDAGHVRAFVEASRQAYFAPGEALVRPEDGPASELFFIRRGAVVGKRGLSDVAGGAFEYEAGDLFPISAVLAQRATSTAYLATEDTFVLRLPAERMQALAQLSPVFGDFLNRRVLRFLELSRAALQAAYASRVLAEQSMETPLERLCRHAPVSCAPGTPLRQALEDMHRLRIGSMLVVDEGQRPVGILTRYDVLDRVALAGVSLDVPMSAVMVGPVHTLESDRSAQDAALLMSAKGIRHVPVTQQGRLVGIVSERDLYALQRMSLNQVSERIRHATGIPDLQAAAHDIREFARHLLGQGVQALQLTQLISHLNDLLTTRLVALKAGEHGLDLQCFCWIALGSEGRGEQTIATDQDNALILADDVNPGERDALLHMAQDINHALDACGYPLCRGNIMAGNPDCCLTLSQWQQRFVQWIEQGAPKDLLNASIYFDFRALTGQAGMAASLRGFVTQRASANPRFVRQLAVNGLLQAPPLNWRGQIDTKPVDGLDTLDLKLQGTAILVDVARLYALANGIAATSTRERFETAGPKLGVPAREHQAWVAGFEFLQMLRLRAQLDGASVGDNPNRIAVGALNDIDRRILRETLRVVRSLQQRVQLDYQR</sequence>
<name>A0A4P6X526_HYDPS</name>
<dbReference type="SUPFAM" id="SSF51206">
    <property type="entry name" value="cAMP-binding domain-like"/>
    <property type="match status" value="1"/>
</dbReference>
<dbReference type="GO" id="GO:0008773">
    <property type="term" value="F:[protein-PII] uridylyltransferase activity"/>
    <property type="evidence" value="ECO:0007669"/>
    <property type="project" value="InterPro"/>
</dbReference>
<dbReference type="SUPFAM" id="SSF54631">
    <property type="entry name" value="CBS-domain pair"/>
    <property type="match status" value="1"/>
</dbReference>
<dbReference type="PROSITE" id="PS51371">
    <property type="entry name" value="CBS"/>
    <property type="match status" value="2"/>
</dbReference>
<dbReference type="Gene3D" id="3.10.580.10">
    <property type="entry name" value="CBS-domain"/>
    <property type="match status" value="1"/>
</dbReference>
<keyword evidence="5" id="KW-1185">Reference proteome</keyword>
<keyword evidence="1 2" id="KW-0129">CBS domain</keyword>
<dbReference type="InterPro" id="IPR014710">
    <property type="entry name" value="RmlC-like_jellyroll"/>
</dbReference>
<dbReference type="EMBL" id="CP037867">
    <property type="protein sequence ID" value="QBM29995.1"/>
    <property type="molecule type" value="Genomic_DNA"/>
</dbReference>
<dbReference type="RefSeq" id="WP_243721626.1">
    <property type="nucleotide sequence ID" value="NZ_CP037867.1"/>
</dbReference>
<reference evidence="4 5" key="1">
    <citation type="submission" date="2019-03" db="EMBL/GenBank/DDBJ databases">
        <authorList>
            <person name="Sebastian G."/>
            <person name="Baumann P."/>
            <person name="Ruckert C."/>
            <person name="Kalinowski J."/>
            <person name="Nebel B."/>
            <person name="Takors R."/>
            <person name="Blombach B."/>
        </authorList>
    </citation>
    <scope>NUCLEOTIDE SEQUENCE [LARGE SCALE GENOMIC DNA]</scope>
    <source>
        <strain evidence="4 5">DSM 1084</strain>
    </source>
</reference>
<organism evidence="4 5">
    <name type="scientific">Hydrogenophaga pseudoflava</name>
    <name type="common">Pseudomonas carboxydoflava</name>
    <dbReference type="NCBI Taxonomy" id="47421"/>
    <lineage>
        <taxon>Bacteria</taxon>
        <taxon>Pseudomonadati</taxon>
        <taxon>Pseudomonadota</taxon>
        <taxon>Betaproteobacteria</taxon>
        <taxon>Burkholderiales</taxon>
        <taxon>Comamonadaceae</taxon>
        <taxon>Hydrogenophaga</taxon>
    </lineage>
</organism>
<gene>
    <name evidence="4" type="ORF">HPF_20045</name>
</gene>
<dbReference type="InterPro" id="IPR018821">
    <property type="entry name" value="DUF294_put_nucleoTrafse_sb-bd"/>
</dbReference>
<dbReference type="SMART" id="SM00100">
    <property type="entry name" value="cNMP"/>
    <property type="match status" value="1"/>
</dbReference>
<feature type="domain" description="CBS" evidence="3">
    <location>
        <begin position="242"/>
        <end position="298"/>
    </location>
</feature>
<dbReference type="InterPro" id="IPR046342">
    <property type="entry name" value="CBS_dom_sf"/>
</dbReference>
<dbReference type="CDD" id="cd05401">
    <property type="entry name" value="NT_GlnE_GlnD_like"/>
    <property type="match status" value="1"/>
</dbReference>
<dbReference type="Pfam" id="PF10335">
    <property type="entry name" value="DUF294_C"/>
    <property type="match status" value="1"/>
</dbReference>
<dbReference type="AlphaFoldDB" id="A0A4P6X526"/>
<dbReference type="InterPro" id="IPR000595">
    <property type="entry name" value="cNMP-bd_dom"/>
</dbReference>
<dbReference type="InterPro" id="IPR051257">
    <property type="entry name" value="Diverse_CBS-Domain"/>
</dbReference>
<evidence type="ECO:0000256" key="2">
    <source>
        <dbReference type="PROSITE-ProRule" id="PRU00703"/>
    </source>
</evidence>
<dbReference type="PANTHER" id="PTHR43080">
    <property type="entry name" value="CBS DOMAIN-CONTAINING PROTEIN CBSX3, MITOCHONDRIAL"/>
    <property type="match status" value="1"/>
</dbReference>
<dbReference type="InterPro" id="IPR018490">
    <property type="entry name" value="cNMP-bd_dom_sf"/>
</dbReference>
<dbReference type="Proteomes" id="UP000293912">
    <property type="component" value="Chromosome"/>
</dbReference>
<dbReference type="KEGG" id="hpse:HPF_20045"/>
<dbReference type="Pfam" id="PF00571">
    <property type="entry name" value="CBS"/>
    <property type="match status" value="2"/>
</dbReference>
<feature type="domain" description="CBS" evidence="3">
    <location>
        <begin position="177"/>
        <end position="236"/>
    </location>
</feature>
<dbReference type="InterPro" id="IPR000644">
    <property type="entry name" value="CBS_dom"/>
</dbReference>
<dbReference type="InterPro" id="IPR005105">
    <property type="entry name" value="GlnD_Uridyltrans_N"/>
</dbReference>
<evidence type="ECO:0000256" key="1">
    <source>
        <dbReference type="ARBA" id="ARBA00023122"/>
    </source>
</evidence>
<dbReference type="CDD" id="cd00038">
    <property type="entry name" value="CAP_ED"/>
    <property type="match status" value="1"/>
</dbReference>
<evidence type="ECO:0000313" key="5">
    <source>
        <dbReference type="Proteomes" id="UP000293912"/>
    </source>
</evidence>